<feature type="coiled-coil region" evidence="1">
    <location>
        <begin position="31"/>
        <end position="94"/>
    </location>
</feature>
<evidence type="ECO:0000256" key="1">
    <source>
        <dbReference type="SAM" id="Coils"/>
    </source>
</evidence>
<dbReference type="OrthoDB" id="10037468at2759"/>
<dbReference type="EMBL" id="CAJPWZ010003272">
    <property type="protein sequence ID" value="CAG2255505.1"/>
    <property type="molecule type" value="Genomic_DNA"/>
</dbReference>
<gene>
    <name evidence="2" type="ORF">MEDL_66882</name>
</gene>
<dbReference type="PANTHER" id="PTHR37915">
    <property type="match status" value="1"/>
</dbReference>
<proteinExistence type="predicted"/>
<evidence type="ECO:0000313" key="2">
    <source>
        <dbReference type="EMBL" id="CAG2255505.1"/>
    </source>
</evidence>
<dbReference type="PANTHER" id="PTHR37915:SF3">
    <property type="match status" value="1"/>
</dbReference>
<dbReference type="AlphaFoldDB" id="A0A8S3VKV0"/>
<feature type="coiled-coil region" evidence="1">
    <location>
        <begin position="203"/>
        <end position="286"/>
    </location>
</feature>
<feature type="coiled-coil region" evidence="1">
    <location>
        <begin position="147"/>
        <end position="174"/>
    </location>
</feature>
<name>A0A8S3VKV0_MYTED</name>
<reference evidence="2" key="1">
    <citation type="submission" date="2021-03" db="EMBL/GenBank/DDBJ databases">
        <authorList>
            <person name="Bekaert M."/>
        </authorList>
    </citation>
    <scope>NUCLEOTIDE SEQUENCE</scope>
</reference>
<protein>
    <submittedName>
        <fullName evidence="2">Uncharacterized protein</fullName>
    </submittedName>
</protein>
<keyword evidence="3" id="KW-1185">Reference proteome</keyword>
<keyword evidence="1" id="KW-0175">Coiled coil</keyword>
<accession>A0A8S3VKV0</accession>
<dbReference type="Proteomes" id="UP000683360">
    <property type="component" value="Unassembled WGS sequence"/>
</dbReference>
<comment type="caution">
    <text evidence="2">The sequence shown here is derived from an EMBL/GenBank/DDBJ whole genome shotgun (WGS) entry which is preliminary data.</text>
</comment>
<sequence>MNYVGSISLMDKGDYDRGDSPAQAVLDKNARSVAQRIADETREELEKVLERVEHIYDSYENSMELIFQTQHSANMEYVNDINELEEIMKDQIKKRKYQQGLTIFIVGYENVCGQRLKLLQHVNEFFMENSKSVEEEDWFPKTPDLDLDDAAENIDQSLNKAEDLANRLGEINQEMVNWLSNYAINKASSKALAFVDANVHIPLVSFKLGKKKLEKALEKAKEDLGSLSEKLHNLQLDLEDKESKYQDLLKMLENKNLESQKYKTAAEIAKKKIQELQETVDKNKSKTEEVKRGRLFKSKTEEVKRKKLRGVGYLNLKQKKLRGVGYLNLKQKKFRGVGYLNLKQKKWKTEEVKRGVI</sequence>
<organism evidence="2 3">
    <name type="scientific">Mytilus edulis</name>
    <name type="common">Blue mussel</name>
    <dbReference type="NCBI Taxonomy" id="6550"/>
    <lineage>
        <taxon>Eukaryota</taxon>
        <taxon>Metazoa</taxon>
        <taxon>Spiralia</taxon>
        <taxon>Lophotrochozoa</taxon>
        <taxon>Mollusca</taxon>
        <taxon>Bivalvia</taxon>
        <taxon>Autobranchia</taxon>
        <taxon>Pteriomorphia</taxon>
        <taxon>Mytilida</taxon>
        <taxon>Mytiloidea</taxon>
        <taxon>Mytilidae</taxon>
        <taxon>Mytilinae</taxon>
        <taxon>Mytilus</taxon>
    </lineage>
</organism>
<evidence type="ECO:0000313" key="3">
    <source>
        <dbReference type="Proteomes" id="UP000683360"/>
    </source>
</evidence>